<accession>A0AAU7CC89</accession>
<dbReference type="CDD" id="cd00211">
    <property type="entry name" value="PTS_IIA_fru"/>
    <property type="match status" value="1"/>
</dbReference>
<keyword evidence="3" id="KW-0813">Transport</keyword>
<feature type="domain" description="PTS EIIA type-2" evidence="2">
    <location>
        <begin position="75"/>
        <end position="219"/>
    </location>
</feature>
<evidence type="ECO:0000259" key="2">
    <source>
        <dbReference type="PROSITE" id="PS51094"/>
    </source>
</evidence>
<dbReference type="Gene3D" id="3.40.930.10">
    <property type="entry name" value="Mannitol-specific EII, Chain A"/>
    <property type="match status" value="1"/>
</dbReference>
<dbReference type="AlphaFoldDB" id="A0AAU7CC89"/>
<dbReference type="SUPFAM" id="SSF55804">
    <property type="entry name" value="Phoshotransferase/anion transport protein"/>
    <property type="match status" value="1"/>
</dbReference>
<dbReference type="Pfam" id="PF00359">
    <property type="entry name" value="PTS_EIIA_2"/>
    <property type="match status" value="1"/>
</dbReference>
<dbReference type="Gene3D" id="1.10.10.10">
    <property type="entry name" value="Winged helix-like DNA-binding domain superfamily/Winged helix DNA-binding domain"/>
    <property type="match status" value="1"/>
</dbReference>
<dbReference type="PANTHER" id="PTHR47738:SF1">
    <property type="entry name" value="NITROGEN REGULATORY PROTEIN"/>
    <property type="match status" value="1"/>
</dbReference>
<dbReference type="InterPro" id="IPR002178">
    <property type="entry name" value="PTS_EIIA_type-2_dom"/>
</dbReference>
<protein>
    <submittedName>
        <fullName evidence="3">PTS sugar transporter subunit IIA</fullName>
    </submittedName>
</protein>
<dbReference type="InterPro" id="IPR016152">
    <property type="entry name" value="PTrfase/Anion_transptr"/>
</dbReference>
<dbReference type="InterPro" id="IPR009061">
    <property type="entry name" value="DNA-bd_dom_put_sf"/>
</dbReference>
<feature type="region of interest" description="Disordered" evidence="1">
    <location>
        <begin position="222"/>
        <end position="244"/>
    </location>
</feature>
<dbReference type="PROSITE" id="PS51094">
    <property type="entry name" value="PTS_EIIA_TYPE_2"/>
    <property type="match status" value="1"/>
</dbReference>
<reference evidence="3" key="1">
    <citation type="submission" date="2024-05" db="EMBL/GenBank/DDBJ databases">
        <title>Planctomycetes of the genus Singulisphaera possess chitinolytic capabilities.</title>
        <authorList>
            <person name="Ivanova A."/>
        </authorList>
    </citation>
    <scope>NUCLEOTIDE SEQUENCE</scope>
    <source>
        <strain evidence="3">Ch08T</strain>
    </source>
</reference>
<dbReference type="RefSeq" id="WP_406695486.1">
    <property type="nucleotide sequence ID" value="NZ_CP155447.1"/>
</dbReference>
<dbReference type="GO" id="GO:0003677">
    <property type="term" value="F:DNA binding"/>
    <property type="evidence" value="ECO:0007669"/>
    <property type="project" value="InterPro"/>
</dbReference>
<dbReference type="InterPro" id="IPR010093">
    <property type="entry name" value="SinI_DNA-bd"/>
</dbReference>
<keyword evidence="3" id="KW-0762">Sugar transport</keyword>
<gene>
    <name evidence="3" type="ORF">V5E97_31155</name>
</gene>
<dbReference type="GO" id="GO:0030295">
    <property type="term" value="F:protein kinase activator activity"/>
    <property type="evidence" value="ECO:0007669"/>
    <property type="project" value="TreeGrafter"/>
</dbReference>
<dbReference type="SUPFAM" id="SSF46955">
    <property type="entry name" value="Putative DNA-binding domain"/>
    <property type="match status" value="1"/>
</dbReference>
<dbReference type="EMBL" id="CP155447">
    <property type="protein sequence ID" value="XBH02745.1"/>
    <property type="molecule type" value="Genomic_DNA"/>
</dbReference>
<organism evidence="3">
    <name type="scientific">Singulisphaera sp. Ch08</name>
    <dbReference type="NCBI Taxonomy" id="3120278"/>
    <lineage>
        <taxon>Bacteria</taxon>
        <taxon>Pseudomonadati</taxon>
        <taxon>Planctomycetota</taxon>
        <taxon>Planctomycetia</taxon>
        <taxon>Isosphaerales</taxon>
        <taxon>Isosphaeraceae</taxon>
        <taxon>Singulisphaera</taxon>
    </lineage>
</organism>
<sequence length="244" mass="27173">MNLSVRETASLLTVSEKTIYRWIKQQTIPAYRVQDQYRFNRAEILEWATARRLKVSSEIFQEPEAADQPIPSLLAALEAGGVFYRVSGFDKESVLREVVGLLRLPEEVDRDFLLRVLIAREAIAPTAVGDGIAIPHVRNPVVLHVGRPMIALCFLDQPIEYGALDGKPVHTLFTIISPTTRAHLHLTSMLSFVLKNPGFRQAIERPEARPEILSHVERAEKALAASRPQRVPDEGVDPSSGALA</sequence>
<evidence type="ECO:0000313" key="3">
    <source>
        <dbReference type="EMBL" id="XBH02745.1"/>
    </source>
</evidence>
<dbReference type="InterPro" id="IPR051541">
    <property type="entry name" value="PTS_SugarTrans_NitroReg"/>
</dbReference>
<dbReference type="InterPro" id="IPR036388">
    <property type="entry name" value="WH-like_DNA-bd_sf"/>
</dbReference>
<dbReference type="NCBIfam" id="TIGR01764">
    <property type="entry name" value="excise"/>
    <property type="match status" value="1"/>
</dbReference>
<proteinExistence type="predicted"/>
<evidence type="ECO:0000256" key="1">
    <source>
        <dbReference type="SAM" id="MobiDB-lite"/>
    </source>
</evidence>
<dbReference type="InterPro" id="IPR041657">
    <property type="entry name" value="HTH_17"/>
</dbReference>
<dbReference type="Pfam" id="PF12728">
    <property type="entry name" value="HTH_17"/>
    <property type="match status" value="1"/>
</dbReference>
<dbReference type="PANTHER" id="PTHR47738">
    <property type="entry name" value="PTS SYSTEM FRUCTOSE-LIKE EIIA COMPONENT-RELATED"/>
    <property type="match status" value="1"/>
</dbReference>
<name>A0AAU7CC89_9BACT</name>